<sequence>MLMARDGIQMSLPPQDAAATGPIVNTSRDCADLSKQHAYQGKYTDHLLIATSIAVEFVLQRKQGPAGAVAPPGPQR</sequence>
<dbReference type="Proteomes" id="UP000630887">
    <property type="component" value="Unassembled WGS sequence"/>
</dbReference>
<gene>
    <name evidence="2" type="ORF">Cco03nite_24240</name>
</gene>
<organism evidence="2 3">
    <name type="scientific">Catellatospora coxensis</name>
    <dbReference type="NCBI Taxonomy" id="310354"/>
    <lineage>
        <taxon>Bacteria</taxon>
        <taxon>Bacillati</taxon>
        <taxon>Actinomycetota</taxon>
        <taxon>Actinomycetes</taxon>
        <taxon>Micromonosporales</taxon>
        <taxon>Micromonosporaceae</taxon>
        <taxon>Catellatospora</taxon>
    </lineage>
</organism>
<comment type="caution">
    <text evidence="2">The sequence shown here is derived from an EMBL/GenBank/DDBJ whole genome shotgun (WGS) entry which is preliminary data.</text>
</comment>
<dbReference type="AlphaFoldDB" id="A0A8J3KYG1"/>
<protein>
    <submittedName>
        <fullName evidence="2">Uncharacterized protein</fullName>
    </submittedName>
</protein>
<accession>A0A8J3KYG1</accession>
<keyword evidence="3" id="KW-1185">Reference proteome</keyword>
<evidence type="ECO:0000256" key="1">
    <source>
        <dbReference type="SAM" id="MobiDB-lite"/>
    </source>
</evidence>
<evidence type="ECO:0000313" key="2">
    <source>
        <dbReference type="EMBL" id="GIG05724.1"/>
    </source>
</evidence>
<dbReference type="EMBL" id="BONI01000016">
    <property type="protein sequence ID" value="GIG05724.1"/>
    <property type="molecule type" value="Genomic_DNA"/>
</dbReference>
<reference evidence="2 3" key="1">
    <citation type="submission" date="2021-01" db="EMBL/GenBank/DDBJ databases">
        <title>Whole genome shotgun sequence of Catellatospora coxensis NBRC 107359.</title>
        <authorList>
            <person name="Komaki H."/>
            <person name="Tamura T."/>
        </authorList>
    </citation>
    <scope>NUCLEOTIDE SEQUENCE [LARGE SCALE GENOMIC DNA]</scope>
    <source>
        <strain evidence="2 3">NBRC 107359</strain>
    </source>
</reference>
<proteinExistence type="predicted"/>
<evidence type="ECO:0000313" key="3">
    <source>
        <dbReference type="Proteomes" id="UP000630887"/>
    </source>
</evidence>
<name>A0A8J3KYG1_9ACTN</name>
<feature type="region of interest" description="Disordered" evidence="1">
    <location>
        <begin position="1"/>
        <end position="22"/>
    </location>
</feature>